<keyword evidence="1" id="KW-0812">Transmembrane</keyword>
<comment type="caution">
    <text evidence="3">The sequence shown here is derived from an EMBL/GenBank/DDBJ whole genome shotgun (WGS) entry which is preliminary data.</text>
</comment>
<feature type="transmembrane region" description="Helical" evidence="1">
    <location>
        <begin position="15"/>
        <end position="35"/>
    </location>
</feature>
<keyword evidence="1" id="KW-1133">Transmembrane helix</keyword>
<dbReference type="Proteomes" id="UP001221142">
    <property type="component" value="Unassembled WGS sequence"/>
</dbReference>
<dbReference type="Pfam" id="PF20151">
    <property type="entry name" value="DUF6533"/>
    <property type="match status" value="1"/>
</dbReference>
<feature type="transmembrane region" description="Helical" evidence="1">
    <location>
        <begin position="90"/>
        <end position="108"/>
    </location>
</feature>
<name>A0AAD7FHR2_9AGAR</name>
<accession>A0AAD7FHR2</accession>
<feature type="transmembrane region" description="Helical" evidence="1">
    <location>
        <begin position="213"/>
        <end position="234"/>
    </location>
</feature>
<dbReference type="EMBL" id="JARKIF010000013">
    <property type="protein sequence ID" value="KAJ7624786.1"/>
    <property type="molecule type" value="Genomic_DNA"/>
</dbReference>
<feature type="transmembrane region" description="Helical" evidence="1">
    <location>
        <begin position="169"/>
        <end position="192"/>
    </location>
</feature>
<dbReference type="InterPro" id="IPR045340">
    <property type="entry name" value="DUF6533"/>
</dbReference>
<evidence type="ECO:0000313" key="4">
    <source>
        <dbReference type="Proteomes" id="UP001221142"/>
    </source>
</evidence>
<dbReference type="AlphaFoldDB" id="A0AAD7FHR2"/>
<organism evidence="3 4">
    <name type="scientific">Roridomyces roridus</name>
    <dbReference type="NCBI Taxonomy" id="1738132"/>
    <lineage>
        <taxon>Eukaryota</taxon>
        <taxon>Fungi</taxon>
        <taxon>Dikarya</taxon>
        <taxon>Basidiomycota</taxon>
        <taxon>Agaricomycotina</taxon>
        <taxon>Agaricomycetes</taxon>
        <taxon>Agaricomycetidae</taxon>
        <taxon>Agaricales</taxon>
        <taxon>Marasmiineae</taxon>
        <taxon>Mycenaceae</taxon>
        <taxon>Roridomyces</taxon>
    </lineage>
</organism>
<feature type="transmembrane region" description="Helical" evidence="1">
    <location>
        <begin position="120"/>
        <end position="140"/>
    </location>
</feature>
<keyword evidence="4" id="KW-1185">Reference proteome</keyword>
<reference evidence="3" key="1">
    <citation type="submission" date="2023-03" db="EMBL/GenBank/DDBJ databases">
        <title>Massive genome expansion in bonnet fungi (Mycena s.s.) driven by repeated elements and novel gene families across ecological guilds.</title>
        <authorList>
            <consortium name="Lawrence Berkeley National Laboratory"/>
            <person name="Harder C.B."/>
            <person name="Miyauchi S."/>
            <person name="Viragh M."/>
            <person name="Kuo A."/>
            <person name="Thoen E."/>
            <person name="Andreopoulos B."/>
            <person name="Lu D."/>
            <person name="Skrede I."/>
            <person name="Drula E."/>
            <person name="Henrissat B."/>
            <person name="Morin E."/>
            <person name="Kohler A."/>
            <person name="Barry K."/>
            <person name="LaButti K."/>
            <person name="Morin E."/>
            <person name="Salamov A."/>
            <person name="Lipzen A."/>
            <person name="Mereny Z."/>
            <person name="Hegedus B."/>
            <person name="Baldrian P."/>
            <person name="Stursova M."/>
            <person name="Weitz H."/>
            <person name="Taylor A."/>
            <person name="Grigoriev I.V."/>
            <person name="Nagy L.G."/>
            <person name="Martin F."/>
            <person name="Kauserud H."/>
        </authorList>
    </citation>
    <scope>NUCLEOTIDE SEQUENCE</scope>
    <source>
        <strain evidence="3">9284</strain>
    </source>
</reference>
<feature type="domain" description="DUF6533" evidence="2">
    <location>
        <begin position="16"/>
        <end position="58"/>
    </location>
</feature>
<evidence type="ECO:0000256" key="1">
    <source>
        <dbReference type="SAM" id="Phobius"/>
    </source>
</evidence>
<evidence type="ECO:0000313" key="3">
    <source>
        <dbReference type="EMBL" id="KAJ7624786.1"/>
    </source>
</evidence>
<protein>
    <recommendedName>
        <fullName evidence="2">DUF6533 domain-containing protein</fullName>
    </recommendedName>
</protein>
<gene>
    <name evidence="3" type="ORF">FB45DRAFT_924211</name>
</gene>
<evidence type="ECO:0000259" key="2">
    <source>
        <dbReference type="Pfam" id="PF20151"/>
    </source>
</evidence>
<sequence>MSSAVDLQHQINSNYYINLVSFTLLYYDYFLTLGAEVERYWWNGWSWPTILFFLNRYVNVFGTILVAFQYFWTTESTPHKIQICSSLHSYHQYFAIVTQVIVGLMLILRTYALYERDKRILTFLLLLTLAVIGVGVWAVVAGPSSSSDEIIPTLHQYIGCSSSVTKSQALGLVAAWGGMGVFDCAIFFLTLYRGLSRRQGSGFDMLNVLIRDGAIYFAMIVLCNLGNILTFVLSPPYVRGMPTSFTNAVSSIMISRLMLNLRDPALLTSKGRFTGSTLTTSRGTDRGVGVFSTYLTRGGTTGSGGRTTQWDEDWDVDADDIELRDRDRGYRS</sequence>
<proteinExistence type="predicted"/>
<feature type="transmembrane region" description="Helical" evidence="1">
    <location>
        <begin position="47"/>
        <end position="70"/>
    </location>
</feature>
<keyword evidence="1" id="KW-0472">Membrane</keyword>